<dbReference type="Proteomes" id="UP000799750">
    <property type="component" value="Unassembled WGS sequence"/>
</dbReference>
<evidence type="ECO:0000313" key="3">
    <source>
        <dbReference type="Proteomes" id="UP000799750"/>
    </source>
</evidence>
<dbReference type="AlphaFoldDB" id="A0A6A6R948"/>
<evidence type="ECO:0000256" key="1">
    <source>
        <dbReference type="SAM" id="MobiDB-lite"/>
    </source>
</evidence>
<organism evidence="2 3">
    <name type="scientific">Lophium mytilinum</name>
    <dbReference type="NCBI Taxonomy" id="390894"/>
    <lineage>
        <taxon>Eukaryota</taxon>
        <taxon>Fungi</taxon>
        <taxon>Dikarya</taxon>
        <taxon>Ascomycota</taxon>
        <taxon>Pezizomycotina</taxon>
        <taxon>Dothideomycetes</taxon>
        <taxon>Pleosporomycetidae</taxon>
        <taxon>Mytilinidiales</taxon>
        <taxon>Mytilinidiaceae</taxon>
        <taxon>Lophium</taxon>
    </lineage>
</organism>
<protein>
    <submittedName>
        <fullName evidence="2">Uncharacterized protein</fullName>
    </submittedName>
</protein>
<reference evidence="2" key="1">
    <citation type="journal article" date="2020" name="Stud. Mycol.">
        <title>101 Dothideomycetes genomes: a test case for predicting lifestyles and emergence of pathogens.</title>
        <authorList>
            <person name="Haridas S."/>
            <person name="Albert R."/>
            <person name="Binder M."/>
            <person name="Bloem J."/>
            <person name="Labutti K."/>
            <person name="Salamov A."/>
            <person name="Andreopoulos B."/>
            <person name="Baker S."/>
            <person name="Barry K."/>
            <person name="Bills G."/>
            <person name="Bluhm B."/>
            <person name="Cannon C."/>
            <person name="Castanera R."/>
            <person name="Culley D."/>
            <person name="Daum C."/>
            <person name="Ezra D."/>
            <person name="Gonzalez J."/>
            <person name="Henrissat B."/>
            <person name="Kuo A."/>
            <person name="Liang C."/>
            <person name="Lipzen A."/>
            <person name="Lutzoni F."/>
            <person name="Magnuson J."/>
            <person name="Mondo S."/>
            <person name="Nolan M."/>
            <person name="Ohm R."/>
            <person name="Pangilinan J."/>
            <person name="Park H.-J."/>
            <person name="Ramirez L."/>
            <person name="Alfaro M."/>
            <person name="Sun H."/>
            <person name="Tritt A."/>
            <person name="Yoshinaga Y."/>
            <person name="Zwiers L.-H."/>
            <person name="Turgeon B."/>
            <person name="Goodwin S."/>
            <person name="Spatafora J."/>
            <person name="Crous P."/>
            <person name="Grigoriev I."/>
        </authorList>
    </citation>
    <scope>NUCLEOTIDE SEQUENCE</scope>
    <source>
        <strain evidence="2">CBS 269.34</strain>
    </source>
</reference>
<proteinExistence type="predicted"/>
<evidence type="ECO:0000313" key="2">
    <source>
        <dbReference type="EMBL" id="KAF2501335.1"/>
    </source>
</evidence>
<name>A0A6A6R948_9PEZI</name>
<feature type="region of interest" description="Disordered" evidence="1">
    <location>
        <begin position="35"/>
        <end position="56"/>
    </location>
</feature>
<keyword evidence="3" id="KW-1185">Reference proteome</keyword>
<dbReference type="EMBL" id="MU004182">
    <property type="protein sequence ID" value="KAF2501335.1"/>
    <property type="molecule type" value="Genomic_DNA"/>
</dbReference>
<sequence>MNTSFSQYEVSKRLTTHTMCKVHFVAFTHISTHKHPQALTTTSSHKQPQVATSSHK</sequence>
<gene>
    <name evidence="2" type="ORF">BU16DRAFT_196299</name>
</gene>
<accession>A0A6A6R948</accession>
<feature type="compositionally biased region" description="Polar residues" evidence="1">
    <location>
        <begin position="38"/>
        <end position="56"/>
    </location>
</feature>